<organism evidence="1 2">
    <name type="scientific">Platanthera zijinensis</name>
    <dbReference type="NCBI Taxonomy" id="2320716"/>
    <lineage>
        <taxon>Eukaryota</taxon>
        <taxon>Viridiplantae</taxon>
        <taxon>Streptophyta</taxon>
        <taxon>Embryophyta</taxon>
        <taxon>Tracheophyta</taxon>
        <taxon>Spermatophyta</taxon>
        <taxon>Magnoliopsida</taxon>
        <taxon>Liliopsida</taxon>
        <taxon>Asparagales</taxon>
        <taxon>Orchidaceae</taxon>
        <taxon>Orchidoideae</taxon>
        <taxon>Orchideae</taxon>
        <taxon>Orchidinae</taxon>
        <taxon>Platanthera</taxon>
    </lineage>
</organism>
<evidence type="ECO:0000313" key="1">
    <source>
        <dbReference type="EMBL" id="KAK8913671.1"/>
    </source>
</evidence>
<reference evidence="1 2" key="1">
    <citation type="journal article" date="2022" name="Nat. Plants">
        <title>Genomes of leafy and leafless Platanthera orchids illuminate the evolution of mycoheterotrophy.</title>
        <authorList>
            <person name="Li M.H."/>
            <person name="Liu K.W."/>
            <person name="Li Z."/>
            <person name="Lu H.C."/>
            <person name="Ye Q.L."/>
            <person name="Zhang D."/>
            <person name="Wang J.Y."/>
            <person name="Li Y.F."/>
            <person name="Zhong Z.M."/>
            <person name="Liu X."/>
            <person name="Yu X."/>
            <person name="Liu D.K."/>
            <person name="Tu X.D."/>
            <person name="Liu B."/>
            <person name="Hao Y."/>
            <person name="Liao X.Y."/>
            <person name="Jiang Y.T."/>
            <person name="Sun W.H."/>
            <person name="Chen J."/>
            <person name="Chen Y.Q."/>
            <person name="Ai Y."/>
            <person name="Zhai J.W."/>
            <person name="Wu S.S."/>
            <person name="Zhou Z."/>
            <person name="Hsiao Y.Y."/>
            <person name="Wu W.L."/>
            <person name="Chen Y.Y."/>
            <person name="Lin Y.F."/>
            <person name="Hsu J.L."/>
            <person name="Li C.Y."/>
            <person name="Wang Z.W."/>
            <person name="Zhao X."/>
            <person name="Zhong W.Y."/>
            <person name="Ma X.K."/>
            <person name="Ma L."/>
            <person name="Huang J."/>
            <person name="Chen G.Z."/>
            <person name="Huang M.Z."/>
            <person name="Huang L."/>
            <person name="Peng D.H."/>
            <person name="Luo Y.B."/>
            <person name="Zou S.Q."/>
            <person name="Chen S.P."/>
            <person name="Lan S."/>
            <person name="Tsai W.C."/>
            <person name="Van de Peer Y."/>
            <person name="Liu Z.J."/>
        </authorList>
    </citation>
    <scope>NUCLEOTIDE SEQUENCE [LARGE SCALE GENOMIC DNA]</scope>
    <source>
        <strain evidence="1">Lor287</strain>
    </source>
</reference>
<protein>
    <submittedName>
        <fullName evidence="1">Uncharacterized protein</fullName>
    </submittedName>
</protein>
<evidence type="ECO:0000313" key="2">
    <source>
        <dbReference type="Proteomes" id="UP001418222"/>
    </source>
</evidence>
<keyword evidence="2" id="KW-1185">Reference proteome</keyword>
<dbReference type="AlphaFoldDB" id="A0AAP0FT30"/>
<gene>
    <name evidence="1" type="ORF">KSP39_PZI023807</name>
</gene>
<accession>A0AAP0FT30</accession>
<dbReference type="EMBL" id="JBBWWQ010000021">
    <property type="protein sequence ID" value="KAK8913671.1"/>
    <property type="molecule type" value="Genomic_DNA"/>
</dbReference>
<name>A0AAP0FT30_9ASPA</name>
<dbReference type="Proteomes" id="UP001418222">
    <property type="component" value="Unassembled WGS sequence"/>
</dbReference>
<proteinExistence type="predicted"/>
<sequence>METRKRRLLQSCGNSFLVMARRACGFTKNLGGPLGLLVRSLSAVVSPTLYQVEHRCLLTLSFVDERILAATEDFAVAIYPPSATLFKGLDTLTLLVESAPKKFDDSVEFMTEFLCEIPPVNLVMKRFLKCKTEEEINAVDLELTSALPEKSEGERWDKVAEVKKPVSKCEEVIEAEEKEAAEEREKNKMKGGEMEDESAAILELFDVGWQARPLGGFRRA</sequence>
<comment type="caution">
    <text evidence="1">The sequence shown here is derived from an EMBL/GenBank/DDBJ whole genome shotgun (WGS) entry which is preliminary data.</text>
</comment>
<dbReference type="PANTHER" id="PTHR37710">
    <property type="entry name" value="TRANSMEMBRANE PROTEIN"/>
    <property type="match status" value="1"/>
</dbReference>
<dbReference type="PANTHER" id="PTHR37710:SF1">
    <property type="entry name" value="TRANSMEMBRANE PROTEIN"/>
    <property type="match status" value="1"/>
</dbReference>